<keyword evidence="2" id="KW-1185">Reference proteome</keyword>
<dbReference type="EMBL" id="CP012159">
    <property type="protein sequence ID" value="AKT39329.1"/>
    <property type="molecule type" value="Genomic_DNA"/>
</dbReference>
<evidence type="ECO:0008006" key="3">
    <source>
        <dbReference type="Google" id="ProtNLM"/>
    </source>
</evidence>
<dbReference type="STRING" id="52.CMC5_034760"/>
<reference evidence="1 2" key="1">
    <citation type="submission" date="2015-07" db="EMBL/GenBank/DDBJ databases">
        <title>Genome analysis of myxobacterium Chondromyces crocatus Cm c5 reveals a high potential for natural compound synthesis and the genetic basis for the loss of fruiting body formation.</title>
        <authorList>
            <person name="Zaburannyi N."/>
            <person name="Bunk B."/>
            <person name="Maier J."/>
            <person name="Overmann J."/>
            <person name="Mueller R."/>
        </authorList>
    </citation>
    <scope>NUCLEOTIDE SEQUENCE [LARGE SCALE GENOMIC DNA]</scope>
    <source>
        <strain evidence="1 2">Cm c5</strain>
    </source>
</reference>
<dbReference type="KEGG" id="ccro:CMC5_034760"/>
<name>A0A0K1EEQ1_CHOCO</name>
<proteinExistence type="predicted"/>
<gene>
    <name evidence="1" type="ORF">CMC5_034760</name>
</gene>
<sequence>MLDKLSREERLQLMRFVCSFAWADLEIQPKERKFIGSLITKLHLNADEKAQVKAWLEVPPEAEMLDPQLIPRAHRELFLETARKMIAADGNVDPEEEESLRLLEQLTA</sequence>
<evidence type="ECO:0000313" key="2">
    <source>
        <dbReference type="Proteomes" id="UP000067626"/>
    </source>
</evidence>
<dbReference type="RefSeq" id="WP_050431441.1">
    <property type="nucleotide sequence ID" value="NZ_CP012159.1"/>
</dbReference>
<protein>
    <recommendedName>
        <fullName evidence="3">Co-chaperone DjlA N-terminal domain-containing protein</fullName>
    </recommendedName>
</protein>
<dbReference type="InterPro" id="IPR029024">
    <property type="entry name" value="TerB-like"/>
</dbReference>
<dbReference type="AlphaFoldDB" id="A0A0K1EEQ1"/>
<evidence type="ECO:0000313" key="1">
    <source>
        <dbReference type="EMBL" id="AKT39329.1"/>
    </source>
</evidence>
<organism evidence="1 2">
    <name type="scientific">Chondromyces crocatus</name>
    <dbReference type="NCBI Taxonomy" id="52"/>
    <lineage>
        <taxon>Bacteria</taxon>
        <taxon>Pseudomonadati</taxon>
        <taxon>Myxococcota</taxon>
        <taxon>Polyangia</taxon>
        <taxon>Polyangiales</taxon>
        <taxon>Polyangiaceae</taxon>
        <taxon>Chondromyces</taxon>
    </lineage>
</organism>
<dbReference type="Proteomes" id="UP000067626">
    <property type="component" value="Chromosome"/>
</dbReference>
<dbReference type="OrthoDB" id="5520267at2"/>
<dbReference type="Gene3D" id="1.10.3680.10">
    <property type="entry name" value="TerB-like"/>
    <property type="match status" value="1"/>
</dbReference>
<dbReference type="SUPFAM" id="SSF158682">
    <property type="entry name" value="TerB-like"/>
    <property type="match status" value="1"/>
</dbReference>
<accession>A0A0K1EEQ1</accession>
<dbReference type="CDD" id="cd07177">
    <property type="entry name" value="terB_like"/>
    <property type="match status" value="1"/>
</dbReference>